<dbReference type="InterPro" id="IPR058627">
    <property type="entry name" value="MdtA-like_C"/>
</dbReference>
<dbReference type="Gene3D" id="2.40.420.20">
    <property type="match status" value="1"/>
</dbReference>
<reference evidence="8" key="1">
    <citation type="submission" date="2017-01" db="EMBL/GenBank/DDBJ databases">
        <authorList>
            <person name="Varghese N."/>
            <person name="Submissions S."/>
        </authorList>
    </citation>
    <scope>NUCLEOTIDE SEQUENCE [LARGE SCALE GENOMIC DNA]</scope>
    <source>
        <strain evidence="8">DSM 22306</strain>
    </source>
</reference>
<keyword evidence="8" id="KW-1185">Reference proteome</keyword>
<evidence type="ECO:0000259" key="5">
    <source>
        <dbReference type="Pfam" id="PF25954"/>
    </source>
</evidence>
<dbReference type="Pfam" id="PF25917">
    <property type="entry name" value="BSH_RND"/>
    <property type="match status" value="1"/>
</dbReference>
<proteinExistence type="inferred from homology"/>
<feature type="domain" description="Multidrug resistance protein MdtA-like C-terminal permuted SH3" evidence="6">
    <location>
        <begin position="278"/>
        <end position="334"/>
    </location>
</feature>
<sequence>MRVFTMLFLSMLVFMSGCGKSEQPVTKKSPKAHLVEVITAQQQVVAVKRERTGTLKAIQEIQIFNQQEGRIIALPFYEGDRVNKNEIVARLDGRLLEAQLSRASALRLKAEKDVKRISGLVDRRLTSQTEFTRVETELAVAQADEKVLQTQLDYTTLHAPISGIISARLTEQGNIAERYTHLLTISDQRSLITQVPVSELLLNKLKLGDPVAVSIDALNDTQMPGNQTQQGKITRIYPNLDPVTRTGTVEIELNPAPVGARPGQLARVTLRTQEAERLLIPFMALRRSTEGEYVFTVDKQQQAQASAVVTGLRIDDAIEILSGIDSGAQVVVRGFTNLRPNMPVSVVNAADTEKINNNDKSTDNMTIKSTAQ</sequence>
<dbReference type="STRING" id="619304.SAMN05421760_11376"/>
<dbReference type="SUPFAM" id="SSF111369">
    <property type="entry name" value="HlyD-like secretion proteins"/>
    <property type="match status" value="1"/>
</dbReference>
<dbReference type="GO" id="GO:1990281">
    <property type="term" value="C:efflux pump complex"/>
    <property type="evidence" value="ECO:0007669"/>
    <property type="project" value="TreeGrafter"/>
</dbReference>
<dbReference type="GO" id="GO:0015562">
    <property type="term" value="F:efflux transmembrane transporter activity"/>
    <property type="evidence" value="ECO:0007669"/>
    <property type="project" value="TreeGrafter"/>
</dbReference>
<dbReference type="PANTHER" id="PTHR30469:SF15">
    <property type="entry name" value="HLYD FAMILY OF SECRETION PROTEINS"/>
    <property type="match status" value="1"/>
</dbReference>
<dbReference type="PROSITE" id="PS51257">
    <property type="entry name" value="PROKAR_LIPOPROTEIN"/>
    <property type="match status" value="1"/>
</dbReference>
<evidence type="ECO:0000259" key="6">
    <source>
        <dbReference type="Pfam" id="PF25967"/>
    </source>
</evidence>
<dbReference type="Gene3D" id="1.10.287.470">
    <property type="entry name" value="Helix hairpin bin"/>
    <property type="match status" value="1"/>
</dbReference>
<evidence type="ECO:0000313" key="7">
    <source>
        <dbReference type="EMBL" id="SIT07352.1"/>
    </source>
</evidence>
<comment type="subcellular location">
    <subcellularLocation>
        <location evidence="1">Cell envelope</location>
    </subcellularLocation>
</comment>
<dbReference type="Pfam" id="PF25954">
    <property type="entry name" value="Beta-barrel_RND_2"/>
    <property type="match status" value="1"/>
</dbReference>
<protein>
    <submittedName>
        <fullName evidence="7">Membrane fusion protein, multidrug efflux system</fullName>
    </submittedName>
</protein>
<dbReference type="Proteomes" id="UP000185999">
    <property type="component" value="Unassembled WGS sequence"/>
</dbReference>
<dbReference type="Pfam" id="PF25967">
    <property type="entry name" value="RND-MFP_C"/>
    <property type="match status" value="1"/>
</dbReference>
<gene>
    <name evidence="7" type="ORF">SAMN05421760_11376</name>
</gene>
<dbReference type="InterPro" id="IPR058625">
    <property type="entry name" value="MdtA-like_BSH"/>
</dbReference>
<dbReference type="AlphaFoldDB" id="A0A1N7P9S9"/>
<keyword evidence="3" id="KW-0813">Transport</keyword>
<dbReference type="InterPro" id="IPR058792">
    <property type="entry name" value="Beta-barrel_RND_2"/>
</dbReference>
<evidence type="ECO:0000259" key="4">
    <source>
        <dbReference type="Pfam" id="PF25917"/>
    </source>
</evidence>
<dbReference type="OrthoDB" id="9806939at2"/>
<comment type="similarity">
    <text evidence="2">Belongs to the membrane fusion protein (MFP) (TC 8.A.1) family.</text>
</comment>
<evidence type="ECO:0000256" key="2">
    <source>
        <dbReference type="ARBA" id="ARBA00009477"/>
    </source>
</evidence>
<dbReference type="Gene3D" id="2.40.50.100">
    <property type="match status" value="1"/>
</dbReference>
<dbReference type="InterPro" id="IPR006143">
    <property type="entry name" value="RND_pump_MFP"/>
</dbReference>
<dbReference type="Gene3D" id="2.40.30.170">
    <property type="match status" value="1"/>
</dbReference>
<evidence type="ECO:0000313" key="8">
    <source>
        <dbReference type="Proteomes" id="UP000185999"/>
    </source>
</evidence>
<dbReference type="EMBL" id="FTOE01000013">
    <property type="protein sequence ID" value="SIT07352.1"/>
    <property type="molecule type" value="Genomic_DNA"/>
</dbReference>
<accession>A0A1N7P9S9</accession>
<evidence type="ECO:0000256" key="1">
    <source>
        <dbReference type="ARBA" id="ARBA00004196"/>
    </source>
</evidence>
<organism evidence="7 8">
    <name type="scientific">Neptunomonas antarctica</name>
    <dbReference type="NCBI Taxonomy" id="619304"/>
    <lineage>
        <taxon>Bacteria</taxon>
        <taxon>Pseudomonadati</taxon>
        <taxon>Pseudomonadota</taxon>
        <taxon>Gammaproteobacteria</taxon>
        <taxon>Oceanospirillales</taxon>
        <taxon>Oceanospirillaceae</taxon>
        <taxon>Neptunomonas</taxon>
    </lineage>
</organism>
<name>A0A1N7P9S9_9GAMM</name>
<feature type="domain" description="Multidrug resistance protein MdtA-like barrel-sandwich hybrid" evidence="4">
    <location>
        <begin position="62"/>
        <end position="177"/>
    </location>
</feature>
<feature type="domain" description="CusB-like beta-barrel" evidence="5">
    <location>
        <begin position="195"/>
        <end position="273"/>
    </location>
</feature>
<dbReference type="RefSeq" id="WP_054341427.1">
    <property type="nucleotide sequence ID" value="NZ_FTOE01000013.1"/>
</dbReference>
<dbReference type="PANTHER" id="PTHR30469">
    <property type="entry name" value="MULTIDRUG RESISTANCE PROTEIN MDTA"/>
    <property type="match status" value="1"/>
</dbReference>
<dbReference type="NCBIfam" id="TIGR01730">
    <property type="entry name" value="RND_mfp"/>
    <property type="match status" value="1"/>
</dbReference>
<evidence type="ECO:0000256" key="3">
    <source>
        <dbReference type="ARBA" id="ARBA00022448"/>
    </source>
</evidence>